<accession>A0A0C2NDJ5</accession>
<keyword evidence="3" id="KW-1185">Reference proteome</keyword>
<dbReference type="EMBL" id="JWZT01000436">
    <property type="protein sequence ID" value="KII74375.1"/>
    <property type="molecule type" value="Genomic_DNA"/>
</dbReference>
<protein>
    <submittedName>
        <fullName evidence="2">Uncharacterized protein</fullName>
    </submittedName>
</protein>
<evidence type="ECO:0000313" key="2">
    <source>
        <dbReference type="EMBL" id="KII74375.1"/>
    </source>
</evidence>
<name>A0A0C2NDJ5_THEKT</name>
<sequence>MITVLCTILVYCPISATIAPHLINPPTRPPKKITTEFDGYVGDQAVIWKLMIVQHVFGFRIDVPTDNVTRVDVNVEFVYSYFYFFHWVKYAFTIYDVHKRNFQSSMYVGTAYSQRNIKTHDIAVYANIVCLRFKLNTNIMKINGNWMIQYNITDKHFFIPWTQEFIDKVKKLGEKLNYNFKKTTTPSAIKIVPIYKSIFWR</sequence>
<evidence type="ECO:0000256" key="1">
    <source>
        <dbReference type="SAM" id="SignalP"/>
    </source>
</evidence>
<dbReference type="Proteomes" id="UP000031668">
    <property type="component" value="Unassembled WGS sequence"/>
</dbReference>
<keyword evidence="1" id="KW-0732">Signal</keyword>
<feature type="chain" id="PRO_5002152956" evidence="1">
    <location>
        <begin position="17"/>
        <end position="201"/>
    </location>
</feature>
<comment type="caution">
    <text evidence="2">The sequence shown here is derived from an EMBL/GenBank/DDBJ whole genome shotgun (WGS) entry which is preliminary data.</text>
</comment>
<proteinExistence type="predicted"/>
<reference evidence="2 3" key="1">
    <citation type="journal article" date="2014" name="Genome Biol. Evol.">
        <title>The genome of the myxosporean Thelohanellus kitauei shows adaptations to nutrient acquisition within its fish host.</title>
        <authorList>
            <person name="Yang Y."/>
            <person name="Xiong J."/>
            <person name="Zhou Z."/>
            <person name="Huo F."/>
            <person name="Miao W."/>
            <person name="Ran C."/>
            <person name="Liu Y."/>
            <person name="Zhang J."/>
            <person name="Feng J."/>
            <person name="Wang M."/>
            <person name="Wang M."/>
            <person name="Wang L."/>
            <person name="Yao B."/>
        </authorList>
    </citation>
    <scope>NUCLEOTIDE SEQUENCE [LARGE SCALE GENOMIC DNA]</scope>
    <source>
        <strain evidence="2">Wuqing</strain>
    </source>
</reference>
<dbReference type="AlphaFoldDB" id="A0A0C2NDJ5"/>
<feature type="signal peptide" evidence="1">
    <location>
        <begin position="1"/>
        <end position="16"/>
    </location>
</feature>
<evidence type="ECO:0000313" key="3">
    <source>
        <dbReference type="Proteomes" id="UP000031668"/>
    </source>
</evidence>
<organism evidence="2 3">
    <name type="scientific">Thelohanellus kitauei</name>
    <name type="common">Myxosporean</name>
    <dbReference type="NCBI Taxonomy" id="669202"/>
    <lineage>
        <taxon>Eukaryota</taxon>
        <taxon>Metazoa</taxon>
        <taxon>Cnidaria</taxon>
        <taxon>Myxozoa</taxon>
        <taxon>Myxosporea</taxon>
        <taxon>Bivalvulida</taxon>
        <taxon>Platysporina</taxon>
        <taxon>Myxobolidae</taxon>
        <taxon>Thelohanellus</taxon>
    </lineage>
</organism>
<gene>
    <name evidence="2" type="ORF">RF11_04642</name>
</gene>